<comment type="subcellular location">
    <subcellularLocation>
        <location evidence="2">Nematocyst</location>
    </subcellularLocation>
    <subcellularLocation>
        <location evidence="1">Target cell membrane</location>
    </subcellularLocation>
</comment>
<accession>A0A4W6ELC0</accession>
<evidence type="ECO:0000256" key="4">
    <source>
        <dbReference type="ARBA" id="ARBA00023298"/>
    </source>
</evidence>
<dbReference type="GO" id="GO:0015267">
    <property type="term" value="F:channel activity"/>
    <property type="evidence" value="ECO:0007669"/>
    <property type="project" value="InterPro"/>
</dbReference>
<dbReference type="GO" id="GO:0044218">
    <property type="term" value="C:other organism cell membrane"/>
    <property type="evidence" value="ECO:0007669"/>
    <property type="project" value="UniProtKB-KW"/>
</dbReference>
<keyword evidence="7" id="KW-1185">Reference proteome</keyword>
<dbReference type="GO" id="GO:0051715">
    <property type="term" value="P:cytolysis in another organism"/>
    <property type="evidence" value="ECO:0007669"/>
    <property type="project" value="InterPro"/>
</dbReference>
<dbReference type="Ensembl" id="ENSLCAT00010039179.1">
    <property type="protein sequence ID" value="ENSLCAP00010038269.1"/>
    <property type="gene ID" value="ENSLCAG00010017929.1"/>
</dbReference>
<keyword evidence="3" id="KW-1052">Target cell membrane</keyword>
<sequence>MSNDLKEINSIINIYCMIQRKHDMSSSSGRALFIQTPHTAQGAVGVFTYDLLNKSTNDSTEKMAVMFSVPYDFNLYSNWFAAGIFVKSRECNYDLYHQMYYDTGKIFTREKAGSGLRVKPDSIPSLLNITGWISTLYPQGQKENVLRS</sequence>
<dbReference type="GeneTree" id="ENSGT00940000165500"/>
<dbReference type="InterPro" id="IPR009104">
    <property type="entry name" value="Anemon_actinoporin-like"/>
</dbReference>
<evidence type="ECO:0008006" key="8">
    <source>
        <dbReference type="Google" id="ProtNLM"/>
    </source>
</evidence>
<dbReference type="Proteomes" id="UP000314980">
    <property type="component" value="Unassembled WGS sequence"/>
</dbReference>
<dbReference type="PANTHER" id="PTHR40388:SF2">
    <property type="entry name" value="ACTINOPORIN-LIKE PROTEIN"/>
    <property type="match status" value="1"/>
</dbReference>
<organism evidence="6 7">
    <name type="scientific">Lates calcarifer</name>
    <name type="common">Barramundi</name>
    <name type="synonym">Holocentrus calcarifer</name>
    <dbReference type="NCBI Taxonomy" id="8187"/>
    <lineage>
        <taxon>Eukaryota</taxon>
        <taxon>Metazoa</taxon>
        <taxon>Chordata</taxon>
        <taxon>Craniata</taxon>
        <taxon>Vertebrata</taxon>
        <taxon>Euteleostomi</taxon>
        <taxon>Actinopterygii</taxon>
        <taxon>Neopterygii</taxon>
        <taxon>Teleostei</taxon>
        <taxon>Neoteleostei</taxon>
        <taxon>Acanthomorphata</taxon>
        <taxon>Carangaria</taxon>
        <taxon>Carangaria incertae sedis</taxon>
        <taxon>Centropomidae</taxon>
        <taxon>Lates</taxon>
    </lineage>
</organism>
<dbReference type="GO" id="GO:0046931">
    <property type="term" value="P:pore complex assembly"/>
    <property type="evidence" value="ECO:0007669"/>
    <property type="project" value="InterPro"/>
</dbReference>
<reference evidence="6" key="3">
    <citation type="submission" date="2025-09" db="UniProtKB">
        <authorList>
            <consortium name="Ensembl"/>
        </authorList>
    </citation>
    <scope>IDENTIFICATION</scope>
</reference>
<proteinExistence type="predicted"/>
<dbReference type="PANTHER" id="PTHR40388">
    <property type="entry name" value="BRYOPORIN"/>
    <property type="match status" value="1"/>
</dbReference>
<dbReference type="GO" id="GO:0006812">
    <property type="term" value="P:monoatomic cation transport"/>
    <property type="evidence" value="ECO:0007669"/>
    <property type="project" value="InterPro"/>
</dbReference>
<dbReference type="InParanoid" id="A0A4W6ELC0"/>
<reference evidence="7" key="1">
    <citation type="submission" date="2015-09" db="EMBL/GenBank/DDBJ databases">
        <authorList>
            <person name="Sai Rama Sridatta P."/>
        </authorList>
    </citation>
    <scope>NUCLEOTIDE SEQUENCE [LARGE SCALE GENOMIC DNA]</scope>
</reference>
<dbReference type="SUPFAM" id="SSF63724">
    <property type="entry name" value="Cytolysin/lectin"/>
    <property type="match status" value="1"/>
</dbReference>
<keyword evidence="4" id="KW-0472">Membrane</keyword>
<name>A0A4W6ELC0_LATCA</name>
<dbReference type="InterPro" id="IPR050677">
    <property type="entry name" value="Actinoporin_PFT"/>
</dbReference>
<evidence type="ECO:0000256" key="2">
    <source>
        <dbReference type="ARBA" id="ARBA00004532"/>
    </source>
</evidence>
<protein>
    <recommendedName>
        <fullName evidence="8">Actinoporin-like protein</fullName>
    </recommendedName>
</protein>
<evidence type="ECO:0000256" key="3">
    <source>
        <dbReference type="ARBA" id="ARBA00022537"/>
    </source>
</evidence>
<keyword evidence="5" id="KW-0166">Nematocyst</keyword>
<dbReference type="GO" id="GO:0042151">
    <property type="term" value="C:nematocyst"/>
    <property type="evidence" value="ECO:0007669"/>
    <property type="project" value="UniProtKB-SubCell"/>
</dbReference>
<dbReference type="STRING" id="8187.ENSLCAP00010038269"/>
<dbReference type="Pfam" id="PF06369">
    <property type="entry name" value="Anemone_cytotox"/>
    <property type="match status" value="1"/>
</dbReference>
<dbReference type="GO" id="GO:0046930">
    <property type="term" value="C:pore complex"/>
    <property type="evidence" value="ECO:0007669"/>
    <property type="project" value="InterPro"/>
</dbReference>
<evidence type="ECO:0000256" key="1">
    <source>
        <dbReference type="ARBA" id="ARBA00004175"/>
    </source>
</evidence>
<evidence type="ECO:0000256" key="5">
    <source>
        <dbReference type="ARBA" id="ARBA00023331"/>
    </source>
</evidence>
<keyword evidence="4" id="KW-1053">Target membrane</keyword>
<reference evidence="6" key="2">
    <citation type="submission" date="2025-08" db="UniProtKB">
        <authorList>
            <consortium name="Ensembl"/>
        </authorList>
    </citation>
    <scope>IDENTIFICATION</scope>
</reference>
<evidence type="ECO:0000313" key="6">
    <source>
        <dbReference type="Ensembl" id="ENSLCAP00010038269.1"/>
    </source>
</evidence>
<dbReference type="AlphaFoldDB" id="A0A4W6ELC0"/>
<dbReference type="InterPro" id="IPR015926">
    <property type="entry name" value="Cytolysin/lectin"/>
</dbReference>
<evidence type="ECO:0000313" key="7">
    <source>
        <dbReference type="Proteomes" id="UP000314980"/>
    </source>
</evidence>
<dbReference type="Gene3D" id="2.60.270.20">
    <property type="entry name" value="Cytolysin/lectin"/>
    <property type="match status" value="1"/>
</dbReference>